<feature type="repeat" description="PPR" evidence="2">
    <location>
        <begin position="54"/>
        <end position="88"/>
    </location>
</feature>
<sequence length="515" mass="57595">MSLFASSTLTICAPPHDHNDNHFTHPPRILPIPTKQHAIFRHTTADDSSFGELNVSSWTSSIARYCRTGRLDRAAAEFTRMRVAGVEPNHITFVTLLSSCADFPLHALSFGSSIHALVCKFGYDKDNVKVGTAIIDMYCKCNRVDIACLCFEKMDFKNKVTWNTLVGGLMRNGEITRAVQVFDEMPERDVISYTALIDGFVKKGHYEHALEWFQEMLASGIQPDHVTIVSALSASANLGALGLGLWLHRLVLKGKLNNNIRINNSLIDMYSRCGCTEFALQVFHTMSKHNLVSWNSLIVGFALNGNPENTLKYFYQMQKDGFKPDEVTFTGALTACSHGGLIDESLKLFDMMTQDYKITPRIEHYGCLVDLYSRARMLKQALNVIQNMPMKPNEVILGSVLAACRVAEDVELAEKLMRFISEVNPGGDSNYVLLSNIYAAGKDWHKASSVRKRMKNKGIEKNPGVSSIEIDGKVVKFVAGDKSHDKSECVYKMLQNLSCELMISGYVPEVNMREH</sequence>
<keyword evidence="4" id="KW-1185">Reference proteome</keyword>
<dbReference type="Pfam" id="PF12854">
    <property type="entry name" value="PPR_1"/>
    <property type="match status" value="1"/>
</dbReference>
<dbReference type="InterPro" id="IPR002885">
    <property type="entry name" value="PPR_rpt"/>
</dbReference>
<dbReference type="PANTHER" id="PTHR47926:SF510">
    <property type="entry name" value="PENTATRICOPEPTIDE REPEAT-CONTAINING PROTEIN"/>
    <property type="match status" value="1"/>
</dbReference>
<dbReference type="Pfam" id="PF20431">
    <property type="entry name" value="E_motif"/>
    <property type="match status" value="1"/>
</dbReference>
<evidence type="ECO:0000313" key="3">
    <source>
        <dbReference type="EMBL" id="KAJ0204754.1"/>
    </source>
</evidence>
<dbReference type="InterPro" id="IPR046960">
    <property type="entry name" value="PPR_At4g14850-like_plant"/>
</dbReference>
<dbReference type="SUPFAM" id="SSF48452">
    <property type="entry name" value="TPR-like"/>
    <property type="match status" value="1"/>
</dbReference>
<organism evidence="3 4">
    <name type="scientific">Lactuca sativa</name>
    <name type="common">Garden lettuce</name>
    <dbReference type="NCBI Taxonomy" id="4236"/>
    <lineage>
        <taxon>Eukaryota</taxon>
        <taxon>Viridiplantae</taxon>
        <taxon>Streptophyta</taxon>
        <taxon>Embryophyta</taxon>
        <taxon>Tracheophyta</taxon>
        <taxon>Spermatophyta</taxon>
        <taxon>Magnoliopsida</taxon>
        <taxon>eudicotyledons</taxon>
        <taxon>Gunneridae</taxon>
        <taxon>Pentapetalae</taxon>
        <taxon>asterids</taxon>
        <taxon>campanulids</taxon>
        <taxon>Asterales</taxon>
        <taxon>Asteraceae</taxon>
        <taxon>Cichorioideae</taxon>
        <taxon>Cichorieae</taxon>
        <taxon>Lactucinae</taxon>
        <taxon>Lactuca</taxon>
    </lineage>
</organism>
<dbReference type="Gene3D" id="1.25.40.10">
    <property type="entry name" value="Tetratricopeptide repeat domain"/>
    <property type="match status" value="3"/>
</dbReference>
<dbReference type="FunFam" id="1.25.40.10:FF:000348">
    <property type="entry name" value="Pentatricopeptide repeat-containing protein chloroplastic"/>
    <property type="match status" value="1"/>
</dbReference>
<reference evidence="3 4" key="1">
    <citation type="journal article" date="2017" name="Nat. Commun.">
        <title>Genome assembly with in vitro proximity ligation data and whole-genome triplication in lettuce.</title>
        <authorList>
            <person name="Reyes-Chin-Wo S."/>
            <person name="Wang Z."/>
            <person name="Yang X."/>
            <person name="Kozik A."/>
            <person name="Arikit S."/>
            <person name="Song C."/>
            <person name="Xia L."/>
            <person name="Froenicke L."/>
            <person name="Lavelle D.O."/>
            <person name="Truco M.J."/>
            <person name="Xia R."/>
            <person name="Zhu S."/>
            <person name="Xu C."/>
            <person name="Xu H."/>
            <person name="Xu X."/>
            <person name="Cox K."/>
            <person name="Korf I."/>
            <person name="Meyers B.C."/>
            <person name="Michelmore R.W."/>
        </authorList>
    </citation>
    <scope>NUCLEOTIDE SEQUENCE [LARGE SCALE GENOMIC DNA]</scope>
    <source>
        <strain evidence="4">cv. Salinas</strain>
        <tissue evidence="3">Seedlings</tissue>
    </source>
</reference>
<accession>A0A9R1XBV9</accession>
<dbReference type="FunFam" id="1.25.40.10:FF:000184">
    <property type="entry name" value="Pentatricopeptide repeat-containing protein, chloroplastic"/>
    <property type="match status" value="1"/>
</dbReference>
<gene>
    <name evidence="3" type="ORF">LSAT_V11C500254540</name>
</gene>
<feature type="repeat" description="PPR" evidence="2">
    <location>
        <begin position="189"/>
        <end position="223"/>
    </location>
</feature>
<evidence type="ECO:0000256" key="1">
    <source>
        <dbReference type="ARBA" id="ARBA00022737"/>
    </source>
</evidence>
<dbReference type="GO" id="GO:0003723">
    <property type="term" value="F:RNA binding"/>
    <property type="evidence" value="ECO:0007669"/>
    <property type="project" value="InterPro"/>
</dbReference>
<dbReference type="GO" id="GO:0009451">
    <property type="term" value="P:RNA modification"/>
    <property type="evidence" value="ECO:0007669"/>
    <property type="project" value="InterPro"/>
</dbReference>
<evidence type="ECO:0000256" key="2">
    <source>
        <dbReference type="PROSITE-ProRule" id="PRU00708"/>
    </source>
</evidence>
<dbReference type="AlphaFoldDB" id="A0A9R1XBV9"/>
<dbReference type="Proteomes" id="UP000235145">
    <property type="component" value="Unassembled WGS sequence"/>
</dbReference>
<feature type="repeat" description="PPR" evidence="2">
    <location>
        <begin position="158"/>
        <end position="188"/>
    </location>
</feature>
<dbReference type="InterPro" id="IPR046848">
    <property type="entry name" value="E_motif"/>
</dbReference>
<feature type="repeat" description="PPR" evidence="2">
    <location>
        <begin position="290"/>
        <end position="324"/>
    </location>
</feature>
<comment type="caution">
    <text evidence="3">The sequence shown here is derived from an EMBL/GenBank/DDBJ whole genome shotgun (WGS) entry which is preliminary data.</text>
</comment>
<name>A0A9R1XBV9_LACSA</name>
<protein>
    <submittedName>
        <fullName evidence="3">Uncharacterized protein</fullName>
    </submittedName>
</protein>
<keyword evidence="1" id="KW-0677">Repeat</keyword>
<dbReference type="PROSITE" id="PS51375">
    <property type="entry name" value="PPR"/>
    <property type="match status" value="4"/>
</dbReference>
<proteinExistence type="predicted"/>
<dbReference type="PANTHER" id="PTHR47926">
    <property type="entry name" value="PENTATRICOPEPTIDE REPEAT-CONTAINING PROTEIN"/>
    <property type="match status" value="1"/>
</dbReference>
<dbReference type="NCBIfam" id="TIGR00756">
    <property type="entry name" value="PPR"/>
    <property type="match status" value="4"/>
</dbReference>
<dbReference type="Pfam" id="PF13041">
    <property type="entry name" value="PPR_2"/>
    <property type="match status" value="3"/>
</dbReference>
<dbReference type="OrthoDB" id="185373at2759"/>
<evidence type="ECO:0000313" key="4">
    <source>
        <dbReference type="Proteomes" id="UP000235145"/>
    </source>
</evidence>
<dbReference type="InterPro" id="IPR011990">
    <property type="entry name" value="TPR-like_helical_dom_sf"/>
</dbReference>
<dbReference type="EMBL" id="NBSK02000005">
    <property type="protein sequence ID" value="KAJ0204754.1"/>
    <property type="molecule type" value="Genomic_DNA"/>
</dbReference>
<dbReference type="Pfam" id="PF01535">
    <property type="entry name" value="PPR"/>
    <property type="match status" value="2"/>
</dbReference>